<evidence type="ECO:0000313" key="2">
    <source>
        <dbReference type="EMBL" id="SVE58548.1"/>
    </source>
</evidence>
<feature type="non-terminal residue" evidence="2">
    <location>
        <position position="1"/>
    </location>
</feature>
<dbReference type="EMBL" id="UINC01227594">
    <property type="protein sequence ID" value="SVE58548.1"/>
    <property type="molecule type" value="Genomic_DNA"/>
</dbReference>
<gene>
    <name evidence="2" type="ORF">METZ01_LOCUS511402</name>
</gene>
<feature type="region of interest" description="Disordered" evidence="1">
    <location>
        <begin position="1"/>
        <end position="27"/>
    </location>
</feature>
<organism evidence="2">
    <name type="scientific">marine metagenome</name>
    <dbReference type="NCBI Taxonomy" id="408172"/>
    <lineage>
        <taxon>unclassified sequences</taxon>
        <taxon>metagenomes</taxon>
        <taxon>ecological metagenomes</taxon>
    </lineage>
</organism>
<accession>A0A383ER42</accession>
<evidence type="ECO:0000256" key="1">
    <source>
        <dbReference type="SAM" id="MobiDB-lite"/>
    </source>
</evidence>
<reference evidence="2" key="1">
    <citation type="submission" date="2018-05" db="EMBL/GenBank/DDBJ databases">
        <authorList>
            <person name="Lanie J.A."/>
            <person name="Ng W.-L."/>
            <person name="Kazmierczak K.M."/>
            <person name="Andrzejewski T.M."/>
            <person name="Davidsen T.M."/>
            <person name="Wayne K.J."/>
            <person name="Tettelin H."/>
            <person name="Glass J.I."/>
            <person name="Rusch D."/>
            <person name="Podicherti R."/>
            <person name="Tsui H.-C.T."/>
            <person name="Winkler M.E."/>
        </authorList>
    </citation>
    <scope>NUCLEOTIDE SEQUENCE</scope>
</reference>
<protein>
    <submittedName>
        <fullName evidence="2">Uncharacterized protein</fullName>
    </submittedName>
</protein>
<proteinExistence type="predicted"/>
<dbReference type="AlphaFoldDB" id="A0A383ER42"/>
<name>A0A383ER42_9ZZZZ</name>
<feature type="compositionally biased region" description="Polar residues" evidence="1">
    <location>
        <begin position="1"/>
        <end position="18"/>
    </location>
</feature>
<sequence>PPTGSVKTLTNANMSRSESSNKDNGLW</sequence>